<evidence type="ECO:0000256" key="7">
    <source>
        <dbReference type="ARBA" id="ARBA00022692"/>
    </source>
</evidence>
<dbReference type="AlphaFoldDB" id="A0A2S5D5K8"/>
<keyword evidence="8 11" id="KW-1133">Transmembrane helix</keyword>
<evidence type="ECO:0000256" key="11">
    <source>
        <dbReference type="SAM" id="Phobius"/>
    </source>
</evidence>
<evidence type="ECO:0000256" key="9">
    <source>
        <dbReference type="ARBA" id="ARBA00023136"/>
    </source>
</evidence>
<evidence type="ECO:0000259" key="12">
    <source>
        <dbReference type="Pfam" id="PF02687"/>
    </source>
</evidence>
<dbReference type="RefSeq" id="WP_103977550.1">
    <property type="nucleotide sequence ID" value="NZ_PGLV01000001.1"/>
</dbReference>
<feature type="transmembrane region" description="Helical" evidence="11">
    <location>
        <begin position="291"/>
        <end position="322"/>
    </location>
</feature>
<keyword evidence="14" id="KW-1185">Reference proteome</keyword>
<proteinExistence type="inferred from homology"/>
<keyword evidence="5" id="KW-0813">Transport</keyword>
<dbReference type="GO" id="GO:0005886">
    <property type="term" value="C:plasma membrane"/>
    <property type="evidence" value="ECO:0007669"/>
    <property type="project" value="UniProtKB-SubCell"/>
</dbReference>
<keyword evidence="7 11" id="KW-0812">Transmembrane</keyword>
<dbReference type="InterPro" id="IPR051125">
    <property type="entry name" value="ABC-4/HrtB_transporter"/>
</dbReference>
<gene>
    <name evidence="13" type="ORF">LYSIN_03150</name>
</gene>
<dbReference type="Pfam" id="PF02687">
    <property type="entry name" value="FtsX"/>
    <property type="match status" value="1"/>
</dbReference>
<comment type="similarity">
    <text evidence="2">Belongs to the ABC-4 integral membrane protein family. HrtB subfamily.</text>
</comment>
<evidence type="ECO:0000256" key="6">
    <source>
        <dbReference type="ARBA" id="ARBA00022475"/>
    </source>
</evidence>
<comment type="function">
    <text evidence="10">Part of the ABC transporter complex hrt involved in hemin import. Responsible for the translocation of the substrate across the membrane.</text>
</comment>
<comment type="caution">
    <text evidence="13">The sequence shown here is derived from an EMBL/GenBank/DDBJ whole genome shotgun (WGS) entry which is preliminary data.</text>
</comment>
<sequence>MFLALKEIKHAKLRYSMITMIIVLIAWLTFILSGLGNGLSTLSAASIKNLDAHYVVYEEGSGSKFSKSLISASLKEKIDAQSEVEDSALFGSAMAAVSKKGIDEKTDIALLGIEPGSFIEPKVIEGKKLDKNIQNGVLANKTLQDKGYAIGDEIKVDSSTIVLKIVGFVENETYNHLPVLFSTVEQWRAYQFAAPGANNGIEDVVNAIAIQAPNLDAENFSEKIGGIETATKSQAINGMPGYMEENGTIVMMLVFLVAISAFVIAVFFYVLTIQKTQQFGVMKAIGAKNSFITKAIVSQVFIISLVGILVGVVLTYLTALVFPEDMPFNLDPTLVVLYGFALLLISVLSSFVCVHQVSKVDPLTALGRVE</sequence>
<evidence type="ECO:0000256" key="10">
    <source>
        <dbReference type="ARBA" id="ARBA00024973"/>
    </source>
</evidence>
<keyword evidence="9 11" id="KW-0472">Membrane</keyword>
<evidence type="ECO:0000256" key="4">
    <source>
        <dbReference type="ARBA" id="ARBA00016962"/>
    </source>
</evidence>
<comment type="subunit">
    <text evidence="3">The complex is composed of two ATP-binding proteins (HrtA), two transmembrane proteins (HrtB) and a solute-binding protein.</text>
</comment>
<comment type="subcellular location">
    <subcellularLocation>
        <location evidence="1">Cell membrane</location>
        <topology evidence="1">Multi-pass membrane protein</topology>
    </subcellularLocation>
</comment>
<dbReference type="InterPro" id="IPR003838">
    <property type="entry name" value="ABC3_permease_C"/>
</dbReference>
<evidence type="ECO:0000313" key="14">
    <source>
        <dbReference type="Proteomes" id="UP000237319"/>
    </source>
</evidence>
<organism evidence="13 14">
    <name type="scientific">Lysinibacillus sphaericus</name>
    <name type="common">Bacillus sphaericus</name>
    <dbReference type="NCBI Taxonomy" id="1421"/>
    <lineage>
        <taxon>Bacteria</taxon>
        <taxon>Bacillati</taxon>
        <taxon>Bacillota</taxon>
        <taxon>Bacilli</taxon>
        <taxon>Bacillales</taxon>
        <taxon>Bacillaceae</taxon>
        <taxon>Lysinibacillus</taxon>
    </lineage>
</organism>
<feature type="transmembrane region" description="Helical" evidence="11">
    <location>
        <begin position="249"/>
        <end position="271"/>
    </location>
</feature>
<evidence type="ECO:0000256" key="1">
    <source>
        <dbReference type="ARBA" id="ARBA00004651"/>
    </source>
</evidence>
<reference evidence="13 14" key="1">
    <citation type="submission" date="2017-11" db="EMBL/GenBank/DDBJ databases">
        <title>Genome sequence of Lysinibacillus sphaericus, a lignin-degrading bacteria isolated from municipal solid waste soil.</title>
        <authorList>
            <person name="Persinoti G.F."/>
            <person name="Paixao D.A."/>
            <person name="Bugg T.D."/>
            <person name="Squina F.M."/>
        </authorList>
    </citation>
    <scope>NUCLEOTIDE SEQUENCE [LARGE SCALE GENOMIC DNA]</scope>
    <source>
        <strain evidence="13 14">A1</strain>
    </source>
</reference>
<protein>
    <recommendedName>
        <fullName evidence="4">Putative hemin transport system permease protein HrtB</fullName>
    </recommendedName>
</protein>
<dbReference type="Proteomes" id="UP000237319">
    <property type="component" value="Unassembled WGS sequence"/>
</dbReference>
<accession>A0A2S5D5K8</accession>
<evidence type="ECO:0000256" key="3">
    <source>
        <dbReference type="ARBA" id="ARBA00011131"/>
    </source>
</evidence>
<evidence type="ECO:0000256" key="2">
    <source>
        <dbReference type="ARBA" id="ARBA00008697"/>
    </source>
</evidence>
<name>A0A2S5D5K8_LYSSH</name>
<dbReference type="PANTHER" id="PTHR43738:SF1">
    <property type="entry name" value="HEMIN TRANSPORT SYSTEM PERMEASE PROTEIN HRTB-RELATED"/>
    <property type="match status" value="1"/>
</dbReference>
<evidence type="ECO:0000256" key="8">
    <source>
        <dbReference type="ARBA" id="ARBA00022989"/>
    </source>
</evidence>
<keyword evidence="6" id="KW-1003">Cell membrane</keyword>
<dbReference type="EMBL" id="PGLV01000001">
    <property type="protein sequence ID" value="POZ58366.1"/>
    <property type="molecule type" value="Genomic_DNA"/>
</dbReference>
<evidence type="ECO:0000313" key="13">
    <source>
        <dbReference type="EMBL" id="POZ58366.1"/>
    </source>
</evidence>
<feature type="transmembrane region" description="Helical" evidence="11">
    <location>
        <begin position="334"/>
        <end position="354"/>
    </location>
</feature>
<dbReference type="PANTHER" id="PTHR43738">
    <property type="entry name" value="ABC TRANSPORTER, MEMBRANE PROTEIN"/>
    <property type="match status" value="1"/>
</dbReference>
<evidence type="ECO:0000256" key="5">
    <source>
        <dbReference type="ARBA" id="ARBA00022448"/>
    </source>
</evidence>
<feature type="domain" description="ABC3 transporter permease C-terminal" evidence="12">
    <location>
        <begin position="251"/>
        <end position="362"/>
    </location>
</feature>